<feature type="compositionally biased region" description="Basic and acidic residues" evidence="1">
    <location>
        <begin position="30"/>
        <end position="44"/>
    </location>
</feature>
<organism evidence="2">
    <name type="scientific">Minutocellus polymorphus</name>
    <dbReference type="NCBI Taxonomy" id="265543"/>
    <lineage>
        <taxon>Eukaryota</taxon>
        <taxon>Sar</taxon>
        <taxon>Stramenopiles</taxon>
        <taxon>Ochrophyta</taxon>
        <taxon>Bacillariophyta</taxon>
        <taxon>Mediophyceae</taxon>
        <taxon>Cymatosirophycidae</taxon>
        <taxon>Cymatosirales</taxon>
        <taxon>Cymatosiraceae</taxon>
        <taxon>Minutocellus</taxon>
    </lineage>
</organism>
<evidence type="ECO:0000313" key="2">
    <source>
        <dbReference type="EMBL" id="CAD8376468.1"/>
    </source>
</evidence>
<dbReference type="AlphaFoldDB" id="A0A7S0AXE8"/>
<feature type="region of interest" description="Disordered" evidence="1">
    <location>
        <begin position="1"/>
        <end position="137"/>
    </location>
</feature>
<dbReference type="EMBL" id="HBEJ01015397">
    <property type="protein sequence ID" value="CAD8376468.1"/>
    <property type="molecule type" value="Transcribed_RNA"/>
</dbReference>
<feature type="region of interest" description="Disordered" evidence="1">
    <location>
        <begin position="160"/>
        <end position="185"/>
    </location>
</feature>
<sequence>MFRRRGSAASRDYGGRPRRRTSAASARSDLSIRSERSLEAERIRRGIAGKGDRNKKKNPIRASAKKLLRLGSNASSKKVRDGEEASAGSSQSGDNACHRPKRRASQAPSLPDIGEDENYEAQIKSDGDTSHSDRNLLQGGRRYSDISIEGPVGDLICRWNNSSRDSIGADSHGSFDESDGLINSF</sequence>
<proteinExistence type="predicted"/>
<name>A0A7S0AXE8_9STRA</name>
<gene>
    <name evidence="2" type="ORF">MPOL1434_LOCUS9031</name>
</gene>
<protein>
    <submittedName>
        <fullName evidence="2">Uncharacterized protein</fullName>
    </submittedName>
</protein>
<accession>A0A7S0AXE8</accession>
<feature type="compositionally biased region" description="Basic and acidic residues" evidence="1">
    <location>
        <begin position="123"/>
        <end position="134"/>
    </location>
</feature>
<reference evidence="2" key="1">
    <citation type="submission" date="2021-01" db="EMBL/GenBank/DDBJ databases">
        <authorList>
            <person name="Corre E."/>
            <person name="Pelletier E."/>
            <person name="Niang G."/>
            <person name="Scheremetjew M."/>
            <person name="Finn R."/>
            <person name="Kale V."/>
            <person name="Holt S."/>
            <person name="Cochrane G."/>
            <person name="Meng A."/>
            <person name="Brown T."/>
            <person name="Cohen L."/>
        </authorList>
    </citation>
    <scope>NUCLEOTIDE SEQUENCE</scope>
    <source>
        <strain evidence="2">CCMP3303</strain>
    </source>
</reference>
<evidence type="ECO:0000256" key="1">
    <source>
        <dbReference type="SAM" id="MobiDB-lite"/>
    </source>
</evidence>
<feature type="compositionally biased region" description="Basic residues" evidence="1">
    <location>
        <begin position="53"/>
        <end position="68"/>
    </location>
</feature>